<dbReference type="KEGG" id="srd:SD10_23600"/>
<name>A0A0E3ZYG4_9BACT</name>
<evidence type="ECO:0000259" key="3">
    <source>
        <dbReference type="PROSITE" id="PS50110"/>
    </source>
</evidence>
<dbReference type="GO" id="GO:0000160">
    <property type="term" value="P:phosphorelay signal transduction system"/>
    <property type="evidence" value="ECO:0007669"/>
    <property type="project" value="InterPro"/>
</dbReference>
<dbReference type="PANTHER" id="PTHR44591">
    <property type="entry name" value="STRESS RESPONSE REGULATOR PROTEIN 1"/>
    <property type="match status" value="1"/>
</dbReference>
<dbReference type="SMART" id="SM00448">
    <property type="entry name" value="REC"/>
    <property type="match status" value="1"/>
</dbReference>
<gene>
    <name evidence="4" type="ORF">SD10_23600</name>
</gene>
<dbReference type="InterPro" id="IPR011006">
    <property type="entry name" value="CheY-like_superfamily"/>
</dbReference>
<keyword evidence="1 2" id="KW-0597">Phosphoprotein</keyword>
<dbReference type="AlphaFoldDB" id="A0A0E3ZYG4"/>
<evidence type="ECO:0000256" key="2">
    <source>
        <dbReference type="PROSITE-ProRule" id="PRU00169"/>
    </source>
</evidence>
<organism evidence="4 5">
    <name type="scientific">Spirosoma radiotolerans</name>
    <dbReference type="NCBI Taxonomy" id="1379870"/>
    <lineage>
        <taxon>Bacteria</taxon>
        <taxon>Pseudomonadati</taxon>
        <taxon>Bacteroidota</taxon>
        <taxon>Cytophagia</taxon>
        <taxon>Cytophagales</taxon>
        <taxon>Cytophagaceae</taxon>
        <taxon>Spirosoma</taxon>
    </lineage>
</organism>
<dbReference type="CDD" id="cd00156">
    <property type="entry name" value="REC"/>
    <property type="match status" value="1"/>
</dbReference>
<dbReference type="PANTHER" id="PTHR44591:SF3">
    <property type="entry name" value="RESPONSE REGULATORY DOMAIN-CONTAINING PROTEIN"/>
    <property type="match status" value="1"/>
</dbReference>
<dbReference type="SUPFAM" id="SSF52172">
    <property type="entry name" value="CheY-like"/>
    <property type="match status" value="1"/>
</dbReference>
<proteinExistence type="predicted"/>
<dbReference type="EMBL" id="CP010429">
    <property type="protein sequence ID" value="AKD57428.1"/>
    <property type="molecule type" value="Genomic_DNA"/>
</dbReference>
<dbReference type="STRING" id="1379870.SD10_23600"/>
<accession>A0A0E3ZYG4</accession>
<evidence type="ECO:0000313" key="5">
    <source>
        <dbReference type="Proteomes" id="UP000033054"/>
    </source>
</evidence>
<protein>
    <recommendedName>
        <fullName evidence="3">Response regulatory domain-containing protein</fullName>
    </recommendedName>
</protein>
<reference evidence="4 5" key="1">
    <citation type="journal article" date="2014" name="Curr. Microbiol.">
        <title>Spirosoma radiotolerans sp. nov., a gamma-radiation-resistant bacterium isolated from gamma ray-irradiated soil.</title>
        <authorList>
            <person name="Lee J.J."/>
            <person name="Srinivasan S."/>
            <person name="Lim S."/>
            <person name="Joe M."/>
            <person name="Im S."/>
            <person name="Bae S.I."/>
            <person name="Park K.R."/>
            <person name="Han J.H."/>
            <person name="Park S.H."/>
            <person name="Joo B.M."/>
            <person name="Park S.J."/>
            <person name="Kim M.K."/>
        </authorList>
    </citation>
    <scope>NUCLEOTIDE SEQUENCE [LARGE SCALE GENOMIC DNA]</scope>
    <source>
        <strain evidence="4 5">DG5A</strain>
    </source>
</reference>
<dbReference type="Gene3D" id="3.40.50.2300">
    <property type="match status" value="1"/>
</dbReference>
<keyword evidence="5" id="KW-1185">Reference proteome</keyword>
<dbReference type="RefSeq" id="WP_046577265.1">
    <property type="nucleotide sequence ID" value="NZ_CP010429.1"/>
</dbReference>
<feature type="modified residue" description="4-aspartylphosphate" evidence="2">
    <location>
        <position position="58"/>
    </location>
</feature>
<dbReference type="Proteomes" id="UP000033054">
    <property type="component" value="Chromosome"/>
</dbReference>
<sequence length="132" mass="15083">MDTYRIVLSDDDEDDCYFLTTIFKDLYGDRVEISCSKNLQECQRLLAESEQPHLVVLDYFLPPANALDLLGWMSTQPHLQSVPTVLWSSLITAEELSASFQAGMVDFIPKQSDYKAMKEVIRSLMDKWVVAV</sequence>
<dbReference type="PATRIC" id="fig|1379870.5.peg.5103"/>
<feature type="domain" description="Response regulatory" evidence="3">
    <location>
        <begin position="5"/>
        <end position="125"/>
    </location>
</feature>
<dbReference type="OrthoDB" id="9797341at2"/>
<evidence type="ECO:0000256" key="1">
    <source>
        <dbReference type="ARBA" id="ARBA00022553"/>
    </source>
</evidence>
<dbReference type="InterPro" id="IPR001789">
    <property type="entry name" value="Sig_transdc_resp-reg_receiver"/>
</dbReference>
<dbReference type="Pfam" id="PF00072">
    <property type="entry name" value="Response_reg"/>
    <property type="match status" value="1"/>
</dbReference>
<evidence type="ECO:0000313" key="4">
    <source>
        <dbReference type="EMBL" id="AKD57428.1"/>
    </source>
</evidence>
<dbReference type="InterPro" id="IPR050595">
    <property type="entry name" value="Bact_response_regulator"/>
</dbReference>
<dbReference type="HOGENOM" id="CLU_000445_69_17_10"/>
<dbReference type="PROSITE" id="PS50110">
    <property type="entry name" value="RESPONSE_REGULATORY"/>
    <property type="match status" value="1"/>
</dbReference>